<dbReference type="InterPro" id="IPR019734">
    <property type="entry name" value="TPR_rpt"/>
</dbReference>
<dbReference type="Proteomes" id="UP000249522">
    <property type="component" value="Unassembled WGS sequence"/>
</dbReference>
<feature type="transmembrane region" description="Helical" evidence="2">
    <location>
        <begin position="12"/>
        <end position="31"/>
    </location>
</feature>
<keyword evidence="2" id="KW-0812">Transmembrane</keyword>
<name>A0A2W1LLE6_9BACL</name>
<keyword evidence="2" id="KW-0472">Membrane</keyword>
<evidence type="ECO:0000313" key="4">
    <source>
        <dbReference type="Proteomes" id="UP000249522"/>
    </source>
</evidence>
<sequence length="225" mass="25954">MFKLLSFGFLWYFFGNPIIAVLVLLAILYLLDRRFVGLSPSLVKPLKRRSRIAKLKQQLLLNPNDRSSRMELAHLLIEKRSYNAAGKVLAELGDSMEHSAEYWDDLGNVYLHTDELEKGEEAVLRALSINPRVKYGQPYLRLAAASAKRDTGKALTYLNAFRDLHSSSCEAYYRLGVIYKQMDQKDEAKHAFREALDIYRSLPKYKKRQERAWAVRSLISRVLLG</sequence>
<keyword evidence="4" id="KW-1185">Reference proteome</keyword>
<dbReference type="InterPro" id="IPR011990">
    <property type="entry name" value="TPR-like_helical_dom_sf"/>
</dbReference>
<dbReference type="AlphaFoldDB" id="A0A2W1LLE6"/>
<feature type="repeat" description="TPR" evidence="1">
    <location>
        <begin position="169"/>
        <end position="202"/>
    </location>
</feature>
<keyword evidence="2" id="KW-1133">Transmembrane helix</keyword>
<accession>A0A2W1LLE6</accession>
<evidence type="ECO:0000256" key="1">
    <source>
        <dbReference type="PROSITE-ProRule" id="PRU00339"/>
    </source>
</evidence>
<feature type="repeat" description="TPR" evidence="1">
    <location>
        <begin position="100"/>
        <end position="133"/>
    </location>
</feature>
<dbReference type="RefSeq" id="WP_111146528.1">
    <property type="nucleotide sequence ID" value="NZ_QKRB01000043.1"/>
</dbReference>
<dbReference type="SMART" id="SM00028">
    <property type="entry name" value="TPR"/>
    <property type="match status" value="2"/>
</dbReference>
<comment type="caution">
    <text evidence="3">The sequence shown here is derived from an EMBL/GenBank/DDBJ whole genome shotgun (WGS) entry which is preliminary data.</text>
</comment>
<evidence type="ECO:0000313" key="3">
    <source>
        <dbReference type="EMBL" id="PZD95782.1"/>
    </source>
</evidence>
<dbReference type="EMBL" id="QKRB01000043">
    <property type="protein sequence ID" value="PZD95782.1"/>
    <property type="molecule type" value="Genomic_DNA"/>
</dbReference>
<dbReference type="PROSITE" id="PS50005">
    <property type="entry name" value="TPR"/>
    <property type="match status" value="2"/>
</dbReference>
<evidence type="ECO:0000256" key="2">
    <source>
        <dbReference type="SAM" id="Phobius"/>
    </source>
</evidence>
<protein>
    <submittedName>
        <fullName evidence="3">Uncharacterized protein</fullName>
    </submittedName>
</protein>
<dbReference type="Gene3D" id="1.25.40.10">
    <property type="entry name" value="Tetratricopeptide repeat domain"/>
    <property type="match status" value="2"/>
</dbReference>
<reference evidence="3 4" key="1">
    <citation type="submission" date="2018-06" db="EMBL/GenBank/DDBJ databases">
        <title>Paenibacillus imtechensis sp. nov.</title>
        <authorList>
            <person name="Pinnaka A.K."/>
            <person name="Singh H."/>
            <person name="Kaur M."/>
        </authorList>
    </citation>
    <scope>NUCLEOTIDE SEQUENCE [LARGE SCALE GENOMIC DNA]</scope>
    <source>
        <strain evidence="3 4">SMB1</strain>
    </source>
</reference>
<proteinExistence type="predicted"/>
<dbReference type="SUPFAM" id="SSF48452">
    <property type="entry name" value="TPR-like"/>
    <property type="match status" value="1"/>
</dbReference>
<dbReference type="OrthoDB" id="2658060at2"/>
<gene>
    <name evidence="3" type="ORF">DNH61_10005</name>
</gene>
<dbReference type="Pfam" id="PF13181">
    <property type="entry name" value="TPR_8"/>
    <property type="match status" value="2"/>
</dbReference>
<keyword evidence="1" id="KW-0802">TPR repeat</keyword>
<organism evidence="3 4">
    <name type="scientific">Paenibacillus sambharensis</name>
    <dbReference type="NCBI Taxonomy" id="1803190"/>
    <lineage>
        <taxon>Bacteria</taxon>
        <taxon>Bacillati</taxon>
        <taxon>Bacillota</taxon>
        <taxon>Bacilli</taxon>
        <taxon>Bacillales</taxon>
        <taxon>Paenibacillaceae</taxon>
        <taxon>Paenibacillus</taxon>
    </lineage>
</organism>